<dbReference type="eggNOG" id="COG2226">
    <property type="taxonomic scope" value="Bacteria"/>
</dbReference>
<keyword evidence="1 3" id="KW-0808">Transferase</keyword>
<keyword evidence="5" id="KW-1185">Reference proteome</keyword>
<dbReference type="InterPro" id="IPR029063">
    <property type="entry name" value="SAM-dependent_MTases_sf"/>
</dbReference>
<dbReference type="Proteomes" id="UP000009036">
    <property type="component" value="Chromosome"/>
</dbReference>
<accession>J1RWJ9</accession>
<dbReference type="PATRIC" id="fig|1160718.3.peg.6388"/>
<dbReference type="OrthoDB" id="9811589at2"/>
<dbReference type="EMBL" id="CP072931">
    <property type="protein sequence ID" value="QTZ95639.1"/>
    <property type="molecule type" value="Genomic_DNA"/>
</dbReference>
<name>J1RWJ9_9ACTN</name>
<dbReference type="Gene3D" id="3.40.50.150">
    <property type="entry name" value="Vaccinia Virus protein VP39"/>
    <property type="match status" value="1"/>
</dbReference>
<gene>
    <name evidence="4" type="ORF">SU9_032765</name>
    <name evidence="3" type="ORF">SU9_31613</name>
</gene>
<organism evidence="3">
    <name type="scientific">Streptomyces auratus AGR0001</name>
    <dbReference type="NCBI Taxonomy" id="1160718"/>
    <lineage>
        <taxon>Bacteria</taxon>
        <taxon>Bacillati</taxon>
        <taxon>Actinomycetota</taxon>
        <taxon>Actinomycetes</taxon>
        <taxon>Kitasatosporales</taxon>
        <taxon>Streptomycetaceae</taxon>
        <taxon>Streptomyces</taxon>
    </lineage>
</organism>
<dbReference type="HOGENOM" id="CLU_069129_7_4_11"/>
<dbReference type="EMBL" id="AJGV01000204">
    <property type="protein sequence ID" value="EJJ02902.1"/>
    <property type="molecule type" value="Genomic_DNA"/>
</dbReference>
<dbReference type="Pfam" id="PF13649">
    <property type="entry name" value="Methyltransf_25"/>
    <property type="match status" value="1"/>
</dbReference>
<dbReference type="GO" id="GO:0017000">
    <property type="term" value="P:antibiotic biosynthetic process"/>
    <property type="evidence" value="ECO:0007669"/>
    <property type="project" value="UniProtKB-ARBA"/>
</dbReference>
<evidence type="ECO:0000313" key="5">
    <source>
        <dbReference type="Proteomes" id="UP000009036"/>
    </source>
</evidence>
<reference evidence="3" key="1">
    <citation type="journal article" date="2012" name="J. Bacteriol.">
        <title>Genome Sequence of Streptomyces auratus Strain AGR0001, a Phoslactomycin-Producing Actinomycete.</title>
        <authorList>
            <person name="Han X."/>
            <person name="Li M."/>
            <person name="Ding Z."/>
            <person name="Zhao J."/>
            <person name="Ji K."/>
            <person name="Wen M."/>
            <person name="Lu T."/>
        </authorList>
    </citation>
    <scope>NUCLEOTIDE SEQUENCE [LARGE SCALE GENOMIC DNA]</scope>
    <source>
        <strain evidence="3">AGR0001</strain>
    </source>
</reference>
<keyword evidence="3" id="KW-0489">Methyltransferase</keyword>
<dbReference type="AlphaFoldDB" id="J1RWJ9"/>
<dbReference type="KEGG" id="sauh:SU9_032765"/>
<dbReference type="PANTHER" id="PTHR43861">
    <property type="entry name" value="TRANS-ACONITATE 2-METHYLTRANSFERASE-RELATED"/>
    <property type="match status" value="1"/>
</dbReference>
<dbReference type="STRING" id="1160718.SU9_31613"/>
<evidence type="ECO:0000259" key="2">
    <source>
        <dbReference type="Pfam" id="PF13649"/>
    </source>
</evidence>
<dbReference type="GO" id="GO:0032259">
    <property type="term" value="P:methylation"/>
    <property type="evidence" value="ECO:0007669"/>
    <property type="project" value="UniProtKB-KW"/>
</dbReference>
<feature type="domain" description="Methyltransferase" evidence="2">
    <location>
        <begin position="38"/>
        <end position="130"/>
    </location>
</feature>
<protein>
    <submittedName>
        <fullName evidence="4">Class I SAM-dependent methyltransferase</fullName>
    </submittedName>
    <submittedName>
        <fullName evidence="3">Methyltransferase type 11</fullName>
    </submittedName>
</protein>
<evidence type="ECO:0000256" key="1">
    <source>
        <dbReference type="ARBA" id="ARBA00022679"/>
    </source>
</evidence>
<dbReference type="SUPFAM" id="SSF53335">
    <property type="entry name" value="S-adenosyl-L-methionine-dependent methyltransferases"/>
    <property type="match status" value="1"/>
</dbReference>
<proteinExistence type="predicted"/>
<evidence type="ECO:0000313" key="3">
    <source>
        <dbReference type="EMBL" id="EJJ02902.1"/>
    </source>
</evidence>
<reference evidence="4" key="2">
    <citation type="submission" date="2021-04" db="EMBL/GenBank/DDBJ databases">
        <authorList>
            <person name="Wen M.-L."/>
            <person name="Han X.-L."/>
            <person name="Xiong J."/>
        </authorList>
    </citation>
    <scope>NUCLEOTIDE SEQUENCE</scope>
    <source>
        <strain evidence="4">AGR0001</strain>
    </source>
</reference>
<evidence type="ECO:0000313" key="4">
    <source>
        <dbReference type="EMBL" id="QTZ95639.1"/>
    </source>
</evidence>
<dbReference type="RefSeq" id="WP_006607822.1">
    <property type="nucleotide sequence ID" value="NZ_CP072931.1"/>
</dbReference>
<dbReference type="GO" id="GO:0008168">
    <property type="term" value="F:methyltransferase activity"/>
    <property type="evidence" value="ECO:0007669"/>
    <property type="project" value="UniProtKB-KW"/>
</dbReference>
<dbReference type="Gene3D" id="2.20.130.10">
    <property type="entry name" value="CAC2371-like domains"/>
    <property type="match status" value="1"/>
</dbReference>
<sequence length="243" mass="26534">MFSDADAAALYDLLNPWEPESRPSDRFYDELVGAADSVLDIGCGTGAMLHWAREHGHTGRLTGLDPDRAALARARRRDDIEWVEGTAADAAWRAAFDLATMAGHAFQCLVTDDALRASLAAIRAALRVGGRFTFETRHPQARAWEDWNPSNARDLTDPAGRALRVWHRVESRAGDLVTFTGTTAEPGGRVLRVDRTTLRFLDVAALDAFLAGAGFGIEGRYGDWGGGPITGRSREIITVARRM</sequence>
<dbReference type="InterPro" id="IPR041698">
    <property type="entry name" value="Methyltransf_25"/>
</dbReference>